<feature type="region of interest" description="Disordered" evidence="6">
    <location>
        <begin position="57"/>
        <end position="77"/>
    </location>
</feature>
<dbReference type="Pfam" id="PF00083">
    <property type="entry name" value="Sugar_tr"/>
    <property type="match status" value="1"/>
</dbReference>
<dbReference type="EMBL" id="BNEK01000001">
    <property type="protein sequence ID" value="GHJ25586.1"/>
    <property type="molecule type" value="Genomic_DNA"/>
</dbReference>
<keyword evidence="4" id="KW-1133">Transmembrane helix</keyword>
<dbReference type="InterPro" id="IPR005828">
    <property type="entry name" value="MFS_sugar_transport-like"/>
</dbReference>
<evidence type="ECO:0000256" key="4">
    <source>
        <dbReference type="ARBA" id="ARBA00022989"/>
    </source>
</evidence>
<evidence type="ECO:0000256" key="3">
    <source>
        <dbReference type="ARBA" id="ARBA00022692"/>
    </source>
</evidence>
<dbReference type="Proteomes" id="UP001054854">
    <property type="component" value="Unassembled WGS sequence"/>
</dbReference>
<reference evidence="7" key="1">
    <citation type="submission" date="2024-05" db="EMBL/GenBank/DDBJ databases">
        <title>Whole genome shotgun sequence of Streptomyces hygroscopicus NBRC 113678.</title>
        <authorList>
            <person name="Komaki H."/>
            <person name="Tamura T."/>
        </authorList>
    </citation>
    <scope>NUCLEOTIDE SEQUENCE</scope>
    <source>
        <strain evidence="7">N11-34</strain>
    </source>
</reference>
<evidence type="ECO:0000256" key="6">
    <source>
        <dbReference type="SAM" id="MobiDB-lite"/>
    </source>
</evidence>
<evidence type="ECO:0000313" key="7">
    <source>
        <dbReference type="EMBL" id="GHJ25586.1"/>
    </source>
</evidence>
<keyword evidence="5" id="KW-0472">Membrane</keyword>
<dbReference type="Gene3D" id="1.20.1250.20">
    <property type="entry name" value="MFS general substrate transporter like domains"/>
    <property type="match status" value="1"/>
</dbReference>
<comment type="caution">
    <text evidence="7">The sequence shown here is derived from an EMBL/GenBank/DDBJ whole genome shotgun (WGS) entry which is preliminary data.</text>
</comment>
<keyword evidence="2" id="KW-0813">Transport</keyword>
<evidence type="ECO:0000256" key="1">
    <source>
        <dbReference type="ARBA" id="ARBA00004370"/>
    </source>
</evidence>
<accession>A0ABQ3TQH7</accession>
<organism evidence="7 8">
    <name type="scientific">Streptomyces hygroscopicus</name>
    <dbReference type="NCBI Taxonomy" id="1912"/>
    <lineage>
        <taxon>Bacteria</taxon>
        <taxon>Bacillati</taxon>
        <taxon>Actinomycetota</taxon>
        <taxon>Actinomycetes</taxon>
        <taxon>Kitasatosporales</taxon>
        <taxon>Streptomycetaceae</taxon>
        <taxon>Streptomyces</taxon>
        <taxon>Streptomyces violaceusniger group</taxon>
    </lineage>
</organism>
<protein>
    <submittedName>
        <fullName evidence="7">Uncharacterized protein</fullName>
    </submittedName>
</protein>
<gene>
    <name evidence="7" type="ORF">TPA0910_00190</name>
</gene>
<dbReference type="PANTHER" id="PTHR48020:SF12">
    <property type="entry name" value="PROTON MYO-INOSITOL COTRANSPORTER"/>
    <property type="match status" value="1"/>
</dbReference>
<keyword evidence="3" id="KW-0812">Transmembrane</keyword>
<dbReference type="InterPro" id="IPR036259">
    <property type="entry name" value="MFS_trans_sf"/>
</dbReference>
<keyword evidence="8" id="KW-1185">Reference proteome</keyword>
<dbReference type="SUPFAM" id="SSF103473">
    <property type="entry name" value="MFS general substrate transporter"/>
    <property type="match status" value="1"/>
</dbReference>
<evidence type="ECO:0000256" key="5">
    <source>
        <dbReference type="ARBA" id="ARBA00023136"/>
    </source>
</evidence>
<proteinExistence type="predicted"/>
<dbReference type="PANTHER" id="PTHR48020">
    <property type="entry name" value="PROTON MYO-INOSITOL COTRANSPORTER"/>
    <property type="match status" value="1"/>
</dbReference>
<name>A0ABQ3TQH7_STRHY</name>
<sequence length="137" mass="14844">MFGIAAVPAVLFGAGMLAMPESPRWLALRGHTERARAALTRLRGPDDPAAVEAELAEAATRAGRHGGAHRPQEPLADTDLPARWRPMIVAGVGLQILGQASGVNTVIYYAPKIFESKRSRLVLLHPRHGRGRRVSTW</sequence>
<dbReference type="RefSeq" id="WP_268987039.1">
    <property type="nucleotide sequence ID" value="NZ_BNEK01000001.1"/>
</dbReference>
<evidence type="ECO:0000313" key="8">
    <source>
        <dbReference type="Proteomes" id="UP001054854"/>
    </source>
</evidence>
<dbReference type="InterPro" id="IPR050814">
    <property type="entry name" value="Myo-inositol_Transporter"/>
</dbReference>
<comment type="subcellular location">
    <subcellularLocation>
        <location evidence="1">Membrane</location>
    </subcellularLocation>
</comment>
<evidence type="ECO:0000256" key="2">
    <source>
        <dbReference type="ARBA" id="ARBA00022448"/>
    </source>
</evidence>